<comment type="similarity">
    <text evidence="4">Belongs to the IsaB family.</text>
</comment>
<feature type="signal peptide" evidence="6">
    <location>
        <begin position="1"/>
        <end position="27"/>
    </location>
</feature>
<sequence>MNNKLLLFSSSAIATGLLLGASSTAQANEGMNMNQDMHGDMNQNDMNMNHDMNGNMNQNDMGMNHDMNGNMNQNDMNMNHDMNGNMNQNDMGMNHDMKGNMNQNDMGMDHMAQETMMPYYNYNGYTTYDGQFTQDYNFVRALKYDNVMIDGYKVNTAASDKTVDSSKKVDSTMVDMNKDGQVVHITFDTKPNTVSKDMFKKAHMSNHMTDEGKTDNGSYMAYETNNGMYKAFFDDQGYLMKVMIS</sequence>
<keyword evidence="3 6" id="KW-0732">Signal</keyword>
<name>A0ABS3L2F1_9STAP</name>
<reference evidence="7 8" key="1">
    <citation type="submission" date="2021-03" db="EMBL/GenBank/DDBJ databases">
        <title>Staphylococci and Mammaliicocci in bats.</title>
        <authorList>
            <person name="Fountain K."/>
        </authorList>
    </citation>
    <scope>NUCLEOTIDE SEQUENCE [LARGE SCALE GENOMIC DNA]</scope>
    <source>
        <strain evidence="7 8">18_1_E_SW</strain>
    </source>
</reference>
<proteinExistence type="inferred from homology"/>
<evidence type="ECO:0000256" key="1">
    <source>
        <dbReference type="ARBA" id="ARBA00004613"/>
    </source>
</evidence>
<comment type="subcellular location">
    <subcellularLocation>
        <location evidence="1">Secreted</location>
    </subcellularLocation>
</comment>
<keyword evidence="2" id="KW-0964">Secreted</keyword>
<dbReference type="RefSeq" id="WP_207572867.1">
    <property type="nucleotide sequence ID" value="NZ_JAFNLQ010000019.1"/>
</dbReference>
<organism evidence="7 8">
    <name type="scientific">Staphylococcus nepalensis</name>
    <dbReference type="NCBI Taxonomy" id="214473"/>
    <lineage>
        <taxon>Bacteria</taxon>
        <taxon>Bacillati</taxon>
        <taxon>Bacillota</taxon>
        <taxon>Bacilli</taxon>
        <taxon>Bacillales</taxon>
        <taxon>Staphylococcaceae</taxon>
        <taxon>Staphylococcus</taxon>
    </lineage>
</organism>
<evidence type="ECO:0000256" key="6">
    <source>
        <dbReference type="SAM" id="SignalP"/>
    </source>
</evidence>
<dbReference type="EMBL" id="JAFNLT010000009">
    <property type="protein sequence ID" value="MBO1227734.1"/>
    <property type="molecule type" value="Genomic_DNA"/>
</dbReference>
<gene>
    <name evidence="7" type="ORF">J3T88_10525</name>
</gene>
<dbReference type="Proteomes" id="UP000664081">
    <property type="component" value="Unassembled WGS sequence"/>
</dbReference>
<dbReference type="InterPro" id="IPR058086">
    <property type="entry name" value="IsaB"/>
</dbReference>
<dbReference type="NCBIfam" id="NF047686">
    <property type="entry name" value="IsaB_fam"/>
    <property type="match status" value="1"/>
</dbReference>
<evidence type="ECO:0000313" key="7">
    <source>
        <dbReference type="EMBL" id="MBO1227734.1"/>
    </source>
</evidence>
<protein>
    <recommendedName>
        <fullName evidence="5">Immunodominant staphylococcal antigen B</fullName>
    </recommendedName>
</protein>
<feature type="chain" id="PRO_5047015291" description="Immunodominant staphylococcal antigen B" evidence="6">
    <location>
        <begin position="28"/>
        <end position="245"/>
    </location>
</feature>
<evidence type="ECO:0000313" key="8">
    <source>
        <dbReference type="Proteomes" id="UP000664081"/>
    </source>
</evidence>
<comment type="caution">
    <text evidence="7">The sequence shown here is derived from an EMBL/GenBank/DDBJ whole genome shotgun (WGS) entry which is preliminary data.</text>
</comment>
<evidence type="ECO:0000256" key="5">
    <source>
        <dbReference type="ARBA" id="ARBA00093792"/>
    </source>
</evidence>
<accession>A0ABS3L2F1</accession>
<evidence type="ECO:0000256" key="3">
    <source>
        <dbReference type="ARBA" id="ARBA00022729"/>
    </source>
</evidence>
<evidence type="ECO:0000256" key="2">
    <source>
        <dbReference type="ARBA" id="ARBA00022525"/>
    </source>
</evidence>
<evidence type="ECO:0000256" key="4">
    <source>
        <dbReference type="ARBA" id="ARBA00093777"/>
    </source>
</evidence>
<keyword evidence="8" id="KW-1185">Reference proteome</keyword>